<evidence type="ECO:0000256" key="4">
    <source>
        <dbReference type="ARBA" id="ARBA00023125"/>
    </source>
</evidence>
<reference evidence="9 10" key="1">
    <citation type="submission" date="2020-08" db="EMBL/GenBank/DDBJ databases">
        <title>Genomic Encyclopedia of Type Strains, Phase IV (KMG-IV): sequencing the most valuable type-strain genomes for metagenomic binning, comparative biology and taxonomic classification.</title>
        <authorList>
            <person name="Goeker M."/>
        </authorList>
    </citation>
    <scope>NUCLEOTIDE SEQUENCE [LARGE SCALE GENOMIC DNA]</scope>
    <source>
        <strain evidence="9 10">DSM 100211</strain>
    </source>
</reference>
<dbReference type="Gene3D" id="1.10.1740.10">
    <property type="match status" value="1"/>
</dbReference>
<keyword evidence="10" id="KW-1185">Reference proteome</keyword>
<feature type="domain" description="RNA polymerase sigma factor 70 region 4 type 2" evidence="8">
    <location>
        <begin position="107"/>
        <end position="157"/>
    </location>
</feature>
<dbReference type="PANTHER" id="PTHR43133:SF25">
    <property type="entry name" value="RNA POLYMERASE SIGMA FACTOR RFAY-RELATED"/>
    <property type="match status" value="1"/>
</dbReference>
<dbReference type="Gene3D" id="1.10.10.10">
    <property type="entry name" value="Winged helix-like DNA-binding domain superfamily/Winged helix DNA-binding domain"/>
    <property type="match status" value="1"/>
</dbReference>
<dbReference type="GO" id="GO:0016987">
    <property type="term" value="F:sigma factor activity"/>
    <property type="evidence" value="ECO:0007669"/>
    <property type="project" value="UniProtKB-KW"/>
</dbReference>
<evidence type="ECO:0000259" key="8">
    <source>
        <dbReference type="Pfam" id="PF08281"/>
    </source>
</evidence>
<dbReference type="InterPro" id="IPR036388">
    <property type="entry name" value="WH-like_DNA-bd_sf"/>
</dbReference>
<keyword evidence="3 6" id="KW-0731">Sigma factor</keyword>
<dbReference type="PROSITE" id="PS01063">
    <property type="entry name" value="SIGMA70_ECF"/>
    <property type="match status" value="1"/>
</dbReference>
<comment type="similarity">
    <text evidence="1 6">Belongs to the sigma-70 factor family. ECF subfamily.</text>
</comment>
<name>A0A7W6DBH2_9HYPH</name>
<sequence length="164" mass="18469">MSPDQTEQMRIEIVGAIPALRRFARTFVHNDNDVDDLVQETLLKALASIASFTPGTCLKAWLFTILRNTFFTRYRLAAREQPGHVEDCAAISIPSQPTQEWSLQGKELARAVERLTGSKRTVCELILIEGRSYEAAALEMKCATGTIKSRVNRVRKILAQELDY</sequence>
<evidence type="ECO:0000256" key="3">
    <source>
        <dbReference type="ARBA" id="ARBA00023082"/>
    </source>
</evidence>
<dbReference type="Proteomes" id="UP000574761">
    <property type="component" value="Unassembled WGS sequence"/>
</dbReference>
<evidence type="ECO:0000313" key="9">
    <source>
        <dbReference type="EMBL" id="MBB3980200.1"/>
    </source>
</evidence>
<feature type="domain" description="RNA polymerase sigma-70 region 2" evidence="7">
    <location>
        <begin position="18"/>
        <end position="79"/>
    </location>
</feature>
<protein>
    <recommendedName>
        <fullName evidence="6">RNA polymerase sigma factor</fullName>
    </recommendedName>
</protein>
<dbReference type="InterPro" id="IPR007627">
    <property type="entry name" value="RNA_pol_sigma70_r2"/>
</dbReference>
<evidence type="ECO:0000256" key="1">
    <source>
        <dbReference type="ARBA" id="ARBA00010641"/>
    </source>
</evidence>
<dbReference type="PANTHER" id="PTHR43133">
    <property type="entry name" value="RNA POLYMERASE ECF-TYPE SIGMA FACTO"/>
    <property type="match status" value="1"/>
</dbReference>
<evidence type="ECO:0000313" key="10">
    <source>
        <dbReference type="Proteomes" id="UP000574761"/>
    </source>
</evidence>
<accession>A0A7W6DBH2</accession>
<dbReference type="GO" id="GO:0006352">
    <property type="term" value="P:DNA-templated transcription initiation"/>
    <property type="evidence" value="ECO:0007669"/>
    <property type="project" value="InterPro"/>
</dbReference>
<dbReference type="InterPro" id="IPR000838">
    <property type="entry name" value="RNA_pol_sigma70_ECF_CS"/>
</dbReference>
<dbReference type="SUPFAM" id="SSF88659">
    <property type="entry name" value="Sigma3 and sigma4 domains of RNA polymerase sigma factors"/>
    <property type="match status" value="1"/>
</dbReference>
<keyword evidence="2 6" id="KW-0805">Transcription regulation</keyword>
<dbReference type="InterPro" id="IPR013324">
    <property type="entry name" value="RNA_pol_sigma_r3/r4-like"/>
</dbReference>
<keyword evidence="4 6" id="KW-0238">DNA-binding</keyword>
<dbReference type="InterPro" id="IPR014284">
    <property type="entry name" value="RNA_pol_sigma-70_dom"/>
</dbReference>
<dbReference type="RefSeq" id="WP_183808351.1">
    <property type="nucleotide sequence ID" value="NZ_JACIEE010000017.1"/>
</dbReference>
<comment type="caution">
    <text evidence="9">The sequence shown here is derived from an EMBL/GenBank/DDBJ whole genome shotgun (WGS) entry which is preliminary data.</text>
</comment>
<evidence type="ECO:0000259" key="7">
    <source>
        <dbReference type="Pfam" id="PF04542"/>
    </source>
</evidence>
<dbReference type="InterPro" id="IPR039425">
    <property type="entry name" value="RNA_pol_sigma-70-like"/>
</dbReference>
<evidence type="ECO:0000256" key="5">
    <source>
        <dbReference type="ARBA" id="ARBA00023163"/>
    </source>
</evidence>
<dbReference type="GO" id="GO:0003677">
    <property type="term" value="F:DNA binding"/>
    <property type="evidence" value="ECO:0007669"/>
    <property type="project" value="UniProtKB-KW"/>
</dbReference>
<keyword evidence="5 6" id="KW-0804">Transcription</keyword>
<organism evidence="9 10">
    <name type="scientific">Mycoplana azooxidifex</name>
    <dbReference type="NCBI Taxonomy" id="1636188"/>
    <lineage>
        <taxon>Bacteria</taxon>
        <taxon>Pseudomonadati</taxon>
        <taxon>Pseudomonadota</taxon>
        <taxon>Alphaproteobacteria</taxon>
        <taxon>Hyphomicrobiales</taxon>
        <taxon>Rhizobiaceae</taxon>
        <taxon>Mycoplana</taxon>
    </lineage>
</organism>
<dbReference type="EMBL" id="JACIEE010000017">
    <property type="protein sequence ID" value="MBB3980200.1"/>
    <property type="molecule type" value="Genomic_DNA"/>
</dbReference>
<dbReference type="NCBIfam" id="TIGR02937">
    <property type="entry name" value="sigma70-ECF"/>
    <property type="match status" value="1"/>
</dbReference>
<dbReference type="InterPro" id="IPR013325">
    <property type="entry name" value="RNA_pol_sigma_r2"/>
</dbReference>
<evidence type="ECO:0000256" key="6">
    <source>
        <dbReference type="RuleBase" id="RU000716"/>
    </source>
</evidence>
<gene>
    <name evidence="9" type="ORF">GGQ64_005453</name>
</gene>
<dbReference type="InterPro" id="IPR013249">
    <property type="entry name" value="RNA_pol_sigma70_r4_t2"/>
</dbReference>
<dbReference type="SUPFAM" id="SSF88946">
    <property type="entry name" value="Sigma2 domain of RNA polymerase sigma factors"/>
    <property type="match status" value="1"/>
</dbReference>
<proteinExistence type="inferred from homology"/>
<dbReference type="AlphaFoldDB" id="A0A7W6DBH2"/>
<dbReference type="Pfam" id="PF08281">
    <property type="entry name" value="Sigma70_r4_2"/>
    <property type="match status" value="1"/>
</dbReference>
<dbReference type="Pfam" id="PF04542">
    <property type="entry name" value="Sigma70_r2"/>
    <property type="match status" value="1"/>
</dbReference>
<evidence type="ECO:0000256" key="2">
    <source>
        <dbReference type="ARBA" id="ARBA00023015"/>
    </source>
</evidence>